<keyword evidence="6" id="KW-1185">Reference proteome</keyword>
<dbReference type="Gene3D" id="3.40.1190.20">
    <property type="match status" value="1"/>
</dbReference>
<evidence type="ECO:0000256" key="2">
    <source>
        <dbReference type="ARBA" id="ARBA00022679"/>
    </source>
</evidence>
<accession>A0ABU0YS29</accession>
<dbReference type="PANTHER" id="PTHR43085">
    <property type="entry name" value="HEXOKINASE FAMILY MEMBER"/>
    <property type="match status" value="1"/>
</dbReference>
<protein>
    <submittedName>
        <fullName evidence="5">PfkB family carbohydrate kinase</fullName>
    </submittedName>
</protein>
<dbReference type="InterPro" id="IPR029056">
    <property type="entry name" value="Ribokinase-like"/>
</dbReference>
<dbReference type="EMBL" id="JAUYVI010000007">
    <property type="protein sequence ID" value="MDQ7250524.1"/>
    <property type="molecule type" value="Genomic_DNA"/>
</dbReference>
<dbReference type="SUPFAM" id="SSF53613">
    <property type="entry name" value="Ribokinase-like"/>
    <property type="match status" value="1"/>
</dbReference>
<comment type="caution">
    <text evidence="5">The sequence shown here is derived from an EMBL/GenBank/DDBJ whole genome shotgun (WGS) entry which is preliminary data.</text>
</comment>
<sequence length="284" mass="30449">MSPAAHVEIGLVGIGDNVVDFYVDQGVYYPGGNALNVAVLAHRFGLANCAYIGILGEDEEGAHVQACILAEGLSGKHLRFAKGETGKAKVSLVNGDRVFVDSNKGGVRKRVMLRMDEDDLDLISRLKYVHSSCFSYIEPELPRIRARVQELSYDFSITRDMEYFAAVCPLVTLAFLSGSDLSDGDTETFIARIHAMGVPMVCVTQGERGAVFSNGIRILRQGIVPAKLVDTMGAGDAFIAGFLAARVNGASIEDALPHAATFAARACEWPGAFGHPHPADRCST</sequence>
<dbReference type="InterPro" id="IPR011611">
    <property type="entry name" value="PfkB_dom"/>
</dbReference>
<dbReference type="RefSeq" id="WP_379959909.1">
    <property type="nucleotide sequence ID" value="NZ_JAUYVI010000007.1"/>
</dbReference>
<reference evidence="6" key="1">
    <citation type="submission" date="2023-08" db="EMBL/GenBank/DDBJ databases">
        <title>Rhodospirillaceae gen. nov., a novel taxon isolated from the Yangtze River Yuezi River estuary sludge.</title>
        <authorList>
            <person name="Ruan L."/>
        </authorList>
    </citation>
    <scope>NUCLEOTIDE SEQUENCE [LARGE SCALE GENOMIC DNA]</scope>
    <source>
        <strain evidence="6">R-7</strain>
    </source>
</reference>
<dbReference type="Pfam" id="PF00294">
    <property type="entry name" value="PfkB"/>
    <property type="match status" value="2"/>
</dbReference>
<evidence type="ECO:0000313" key="5">
    <source>
        <dbReference type="EMBL" id="MDQ7250524.1"/>
    </source>
</evidence>
<evidence type="ECO:0000256" key="3">
    <source>
        <dbReference type="ARBA" id="ARBA00022777"/>
    </source>
</evidence>
<evidence type="ECO:0000313" key="6">
    <source>
        <dbReference type="Proteomes" id="UP001230156"/>
    </source>
</evidence>
<dbReference type="Proteomes" id="UP001230156">
    <property type="component" value="Unassembled WGS sequence"/>
</dbReference>
<dbReference type="PROSITE" id="PS00584">
    <property type="entry name" value="PFKB_KINASES_2"/>
    <property type="match status" value="1"/>
</dbReference>
<dbReference type="InterPro" id="IPR002173">
    <property type="entry name" value="Carboh/pur_kinase_PfkB_CS"/>
</dbReference>
<keyword evidence="3 5" id="KW-0418">Kinase</keyword>
<comment type="similarity">
    <text evidence="1">Belongs to the carbohydrate kinase PfkB family.</text>
</comment>
<organism evidence="5 6">
    <name type="scientific">Dongia sedimenti</name>
    <dbReference type="NCBI Taxonomy" id="3064282"/>
    <lineage>
        <taxon>Bacteria</taxon>
        <taxon>Pseudomonadati</taxon>
        <taxon>Pseudomonadota</taxon>
        <taxon>Alphaproteobacteria</taxon>
        <taxon>Rhodospirillales</taxon>
        <taxon>Dongiaceae</taxon>
        <taxon>Dongia</taxon>
    </lineage>
</organism>
<feature type="domain" description="Carbohydrate kinase PfkB" evidence="4">
    <location>
        <begin position="174"/>
        <end position="272"/>
    </location>
</feature>
<evidence type="ECO:0000259" key="4">
    <source>
        <dbReference type="Pfam" id="PF00294"/>
    </source>
</evidence>
<dbReference type="InterPro" id="IPR050306">
    <property type="entry name" value="PfkB_Carbo_kinase"/>
</dbReference>
<dbReference type="GO" id="GO:0016301">
    <property type="term" value="F:kinase activity"/>
    <property type="evidence" value="ECO:0007669"/>
    <property type="project" value="UniProtKB-KW"/>
</dbReference>
<keyword evidence="2" id="KW-0808">Transferase</keyword>
<dbReference type="PANTHER" id="PTHR43085:SF41">
    <property type="entry name" value="FRUCTOSELYSINE 6-KINASE"/>
    <property type="match status" value="1"/>
</dbReference>
<gene>
    <name evidence="5" type="ORF">Q8A70_22735</name>
</gene>
<feature type="domain" description="Carbohydrate kinase PfkB" evidence="4">
    <location>
        <begin position="18"/>
        <end position="130"/>
    </location>
</feature>
<proteinExistence type="inferred from homology"/>
<name>A0ABU0YS29_9PROT</name>
<evidence type="ECO:0000256" key="1">
    <source>
        <dbReference type="ARBA" id="ARBA00010688"/>
    </source>
</evidence>